<dbReference type="AlphaFoldDB" id="A0A1F7I3C4"/>
<gene>
    <name evidence="2" type="ORF">A3F03_04840</name>
</gene>
<dbReference type="Gene3D" id="3.90.550.10">
    <property type="entry name" value="Spore Coat Polysaccharide Biosynthesis Protein SpsA, Chain A"/>
    <property type="match status" value="1"/>
</dbReference>
<dbReference type="Proteomes" id="UP000176803">
    <property type="component" value="Unassembled WGS sequence"/>
</dbReference>
<dbReference type="Pfam" id="PF00535">
    <property type="entry name" value="Glycos_transf_2"/>
    <property type="match status" value="1"/>
</dbReference>
<organism evidence="2 3">
    <name type="scientific">Candidatus Roizmanbacteria bacterium RIFCSPHIGHO2_12_FULL_41_11</name>
    <dbReference type="NCBI Taxonomy" id="1802052"/>
    <lineage>
        <taxon>Bacteria</taxon>
        <taxon>Candidatus Roizmaniibacteriota</taxon>
    </lineage>
</organism>
<accession>A0A1F7I3C4</accession>
<evidence type="ECO:0000313" key="3">
    <source>
        <dbReference type="Proteomes" id="UP000176803"/>
    </source>
</evidence>
<dbReference type="InterPro" id="IPR001173">
    <property type="entry name" value="Glyco_trans_2-like"/>
</dbReference>
<dbReference type="PANTHER" id="PTHR10859:SF91">
    <property type="entry name" value="DOLICHYL-PHOSPHATE BETA-GLUCOSYLTRANSFERASE"/>
    <property type="match status" value="1"/>
</dbReference>
<protein>
    <recommendedName>
        <fullName evidence="1">Glycosyltransferase 2-like domain-containing protein</fullName>
    </recommendedName>
</protein>
<dbReference type="GO" id="GO:0006487">
    <property type="term" value="P:protein N-linked glycosylation"/>
    <property type="evidence" value="ECO:0007669"/>
    <property type="project" value="TreeGrafter"/>
</dbReference>
<feature type="domain" description="Glycosyltransferase 2-like" evidence="1">
    <location>
        <begin position="4"/>
        <end position="168"/>
    </location>
</feature>
<evidence type="ECO:0000313" key="2">
    <source>
        <dbReference type="EMBL" id="OGK37836.1"/>
    </source>
</evidence>
<dbReference type="InterPro" id="IPR029044">
    <property type="entry name" value="Nucleotide-diphossugar_trans"/>
</dbReference>
<evidence type="ECO:0000259" key="1">
    <source>
        <dbReference type="Pfam" id="PF00535"/>
    </source>
</evidence>
<reference evidence="2 3" key="1">
    <citation type="journal article" date="2016" name="Nat. Commun.">
        <title>Thousands of microbial genomes shed light on interconnected biogeochemical processes in an aquifer system.</title>
        <authorList>
            <person name="Anantharaman K."/>
            <person name="Brown C.T."/>
            <person name="Hug L.A."/>
            <person name="Sharon I."/>
            <person name="Castelle C.J."/>
            <person name="Probst A.J."/>
            <person name="Thomas B.C."/>
            <person name="Singh A."/>
            <person name="Wilkins M.J."/>
            <person name="Karaoz U."/>
            <person name="Brodie E.L."/>
            <person name="Williams K.H."/>
            <person name="Hubbard S.S."/>
            <person name="Banfield J.F."/>
        </authorList>
    </citation>
    <scope>NUCLEOTIDE SEQUENCE [LARGE SCALE GENOMIC DNA]</scope>
</reference>
<name>A0A1F7I3C4_9BACT</name>
<dbReference type="PANTHER" id="PTHR10859">
    <property type="entry name" value="GLYCOSYL TRANSFERASE"/>
    <property type="match status" value="1"/>
</dbReference>
<proteinExistence type="predicted"/>
<dbReference type="EMBL" id="MGAC01000030">
    <property type="protein sequence ID" value="OGK37836.1"/>
    <property type="molecule type" value="Genomic_DNA"/>
</dbReference>
<dbReference type="SUPFAM" id="SSF53448">
    <property type="entry name" value="Nucleotide-diphospho-sugar transferases"/>
    <property type="match status" value="1"/>
</dbReference>
<sequence>MNISLILPCYNETANIQKGALDKVGNFTKNNSYFGEVIIVDDGSTDDSKKTIKEKYLPLFPKFQLIENKHSGKAFAIIGGIQKATGDYIMFCDMDLATPIEEAGQLIKAANGGSEIIIGSRNSRREGAPFTRKLMALGMIFIREYFITLRGIKDTQCGFKLFQTAAARNIIQKLLVFKKHHAVSGSSVSAGFDLEFLFLAKKLGYKITEIPVTWKHVETKNVTFIKSSMDSLKDILLIKYYDATHRYKT</sequence>
<comment type="caution">
    <text evidence="2">The sequence shown here is derived from an EMBL/GenBank/DDBJ whole genome shotgun (WGS) entry which is preliminary data.</text>
</comment>